<evidence type="ECO:0000256" key="1">
    <source>
        <dbReference type="SAM" id="Phobius"/>
    </source>
</evidence>
<dbReference type="EMBL" id="SLWW01000003">
    <property type="protein sequence ID" value="TCO72969.1"/>
    <property type="molecule type" value="Genomic_DNA"/>
</dbReference>
<accession>A0A4R2KQ09</accession>
<sequence>MYDPQYEEFRGRLDRLERMHRKGYGFEAPGTLGRSYSRRRLPGRIPLWRSLGTIALAVVVVKALILAQVGQINYTQRLERAAGDSVVQQVSIYIMQIDPITEWMAGEIRRLAGLPG</sequence>
<keyword evidence="3" id="KW-1185">Reference proteome</keyword>
<organism evidence="2 3">
    <name type="scientific">Rhodovulum euryhalinum</name>
    <dbReference type="NCBI Taxonomy" id="35805"/>
    <lineage>
        <taxon>Bacteria</taxon>
        <taxon>Pseudomonadati</taxon>
        <taxon>Pseudomonadota</taxon>
        <taxon>Alphaproteobacteria</taxon>
        <taxon>Rhodobacterales</taxon>
        <taxon>Paracoccaceae</taxon>
        <taxon>Rhodovulum</taxon>
    </lineage>
</organism>
<proteinExistence type="predicted"/>
<keyword evidence="1" id="KW-0472">Membrane</keyword>
<feature type="transmembrane region" description="Helical" evidence="1">
    <location>
        <begin position="47"/>
        <end position="67"/>
    </location>
</feature>
<evidence type="ECO:0000313" key="3">
    <source>
        <dbReference type="Proteomes" id="UP000295142"/>
    </source>
</evidence>
<gene>
    <name evidence="2" type="ORF">EV655_103198</name>
</gene>
<dbReference type="Proteomes" id="UP000295142">
    <property type="component" value="Unassembled WGS sequence"/>
</dbReference>
<name>A0A4R2KQ09_9RHOB</name>
<protein>
    <submittedName>
        <fullName evidence="2">Uncharacterized protein</fullName>
    </submittedName>
</protein>
<keyword evidence="1" id="KW-0812">Transmembrane</keyword>
<reference evidence="2 3" key="1">
    <citation type="submission" date="2019-03" db="EMBL/GenBank/DDBJ databases">
        <title>Genomic Encyclopedia of Type Strains, Phase IV (KMG-IV): sequencing the most valuable type-strain genomes for metagenomic binning, comparative biology and taxonomic classification.</title>
        <authorList>
            <person name="Goeker M."/>
        </authorList>
    </citation>
    <scope>NUCLEOTIDE SEQUENCE [LARGE SCALE GENOMIC DNA]</scope>
    <source>
        <strain evidence="2 3">DSM 4868</strain>
    </source>
</reference>
<keyword evidence="1" id="KW-1133">Transmembrane helix</keyword>
<comment type="caution">
    <text evidence="2">The sequence shown here is derived from an EMBL/GenBank/DDBJ whole genome shotgun (WGS) entry which is preliminary data.</text>
</comment>
<dbReference type="AlphaFoldDB" id="A0A4R2KQ09"/>
<evidence type="ECO:0000313" key="2">
    <source>
        <dbReference type="EMBL" id="TCO72969.1"/>
    </source>
</evidence>